<evidence type="ECO:0000313" key="4">
    <source>
        <dbReference type="Proteomes" id="UP001237448"/>
    </source>
</evidence>
<proteinExistence type="predicted"/>
<feature type="domain" description="Glycosyl transferase family 1" evidence="1">
    <location>
        <begin position="161"/>
        <end position="322"/>
    </location>
</feature>
<evidence type="ECO:0000313" key="3">
    <source>
        <dbReference type="EMBL" id="MDQ0390661.1"/>
    </source>
</evidence>
<organism evidence="3 4">
    <name type="scientific">Labrys monachus</name>
    <dbReference type="NCBI Taxonomy" id="217067"/>
    <lineage>
        <taxon>Bacteria</taxon>
        <taxon>Pseudomonadati</taxon>
        <taxon>Pseudomonadota</taxon>
        <taxon>Alphaproteobacteria</taxon>
        <taxon>Hyphomicrobiales</taxon>
        <taxon>Xanthobacteraceae</taxon>
        <taxon>Labrys</taxon>
    </lineage>
</organism>
<dbReference type="PANTHER" id="PTHR12526">
    <property type="entry name" value="GLYCOSYLTRANSFERASE"/>
    <property type="match status" value="1"/>
</dbReference>
<dbReference type="Gene3D" id="3.40.50.2000">
    <property type="entry name" value="Glycogen Phosphorylase B"/>
    <property type="match status" value="2"/>
</dbReference>
<accession>A0ABU0F892</accession>
<keyword evidence="4" id="KW-1185">Reference proteome</keyword>
<reference evidence="3 4" key="1">
    <citation type="submission" date="2023-07" db="EMBL/GenBank/DDBJ databases">
        <title>Genomic Encyclopedia of Type Strains, Phase IV (KMG-IV): sequencing the most valuable type-strain genomes for metagenomic binning, comparative biology and taxonomic classification.</title>
        <authorList>
            <person name="Goeker M."/>
        </authorList>
    </citation>
    <scope>NUCLEOTIDE SEQUENCE [LARGE SCALE GENOMIC DNA]</scope>
    <source>
        <strain evidence="3 4">DSM 5896</strain>
    </source>
</reference>
<dbReference type="EMBL" id="JAUSVK010000001">
    <property type="protein sequence ID" value="MDQ0390661.1"/>
    <property type="molecule type" value="Genomic_DNA"/>
</dbReference>
<dbReference type="PANTHER" id="PTHR12526:SF633">
    <property type="entry name" value="COLANIC ACID BIOSYNTHESIS GLYCOSYL TRANSFERASE WCAI-RELATED"/>
    <property type="match status" value="1"/>
</dbReference>
<dbReference type="Pfam" id="PF00534">
    <property type="entry name" value="Glycos_transf_1"/>
    <property type="match status" value="1"/>
</dbReference>
<dbReference type="Pfam" id="PF13439">
    <property type="entry name" value="Glyco_transf_4"/>
    <property type="match status" value="1"/>
</dbReference>
<dbReference type="CDD" id="cd03794">
    <property type="entry name" value="GT4_WbuB-like"/>
    <property type="match status" value="1"/>
</dbReference>
<feature type="domain" description="Glycosyltransferase subfamily 4-like N-terminal" evidence="2">
    <location>
        <begin position="24"/>
        <end position="142"/>
    </location>
</feature>
<dbReference type="SUPFAM" id="SSF53756">
    <property type="entry name" value="UDP-Glycosyltransferase/glycogen phosphorylase"/>
    <property type="match status" value="1"/>
</dbReference>
<dbReference type="Proteomes" id="UP001237448">
    <property type="component" value="Unassembled WGS sequence"/>
</dbReference>
<gene>
    <name evidence="3" type="ORF">J3R73_000453</name>
</gene>
<evidence type="ECO:0000259" key="1">
    <source>
        <dbReference type="Pfam" id="PF00534"/>
    </source>
</evidence>
<name>A0ABU0F892_9HYPH</name>
<dbReference type="InterPro" id="IPR028098">
    <property type="entry name" value="Glyco_trans_4-like_N"/>
</dbReference>
<comment type="caution">
    <text evidence="3">The sequence shown here is derived from an EMBL/GenBank/DDBJ whole genome shotgun (WGS) entry which is preliminary data.</text>
</comment>
<evidence type="ECO:0000259" key="2">
    <source>
        <dbReference type="Pfam" id="PF13439"/>
    </source>
</evidence>
<protein>
    <submittedName>
        <fullName evidence="3">Glycosyltransferase involved in cell wall biosynthesis</fullName>
    </submittedName>
</protein>
<dbReference type="InterPro" id="IPR001296">
    <property type="entry name" value="Glyco_trans_1"/>
</dbReference>
<sequence length="351" mass="38433">MTIHRIGSSKTWAPGLLGRALDFLAFYRAAFFKMRALAVDGATTVVKTDPPLLSVVAALALRSRDTKIIHWLQDVYPEVAAELGVTFARGRTGGLLARLRNWSLRVAGMNVTVGQRMQRHVAAQGVEPARICVIPNWIDETRVTPVAAGANPLRSEWGLDRHFVIGYSGNLGRAHEANTLLEAATRLKGRTDLCFLFIGGGFNLTRLKEEAQSRGVADLFQFRPYQSEARLSQSLSVPDVHWISLRPELEGLIVPSKFYGIAAVGRPVIAITDKDGEIAELVRAHRCGVHVQPGDIDALVSAIAAMTADPALARTWGANARAMLERDFSRGAALQRWFDVLRIGGERGERP</sequence>